<feature type="compositionally biased region" description="Basic residues" evidence="1">
    <location>
        <begin position="122"/>
        <end position="131"/>
    </location>
</feature>
<dbReference type="EMBL" id="GBHO01020696">
    <property type="protein sequence ID" value="JAG22908.1"/>
    <property type="molecule type" value="Transcribed_RNA"/>
</dbReference>
<dbReference type="AlphaFoldDB" id="A0A0A9XVL0"/>
<proteinExistence type="predicted"/>
<gene>
    <name evidence="2" type="ORF">CM83_36016</name>
</gene>
<feature type="compositionally biased region" description="Basic and acidic residues" evidence="1">
    <location>
        <begin position="33"/>
        <end position="50"/>
    </location>
</feature>
<evidence type="ECO:0000256" key="1">
    <source>
        <dbReference type="SAM" id="MobiDB-lite"/>
    </source>
</evidence>
<sequence>MSVQNVQPLKGRLLSEELGARLYGALRERILRDRMASRNCEEEKSAKSPEAESESDSLSTTSTLDEVTKKLKEKINQLAYLKKVKRGMLLHQEYIREKELAGQTEQEPNPDPDDIMSGSVRPLKRRKRAKSRALTARKGARRVGQSIRRRPTYSPGHSIANRLRRRSLPNKGYFCAKKHTNPMYTIVKSMLNYVPSGCGNSNFLLP</sequence>
<feature type="region of interest" description="Disordered" evidence="1">
    <location>
        <begin position="33"/>
        <end position="64"/>
    </location>
</feature>
<evidence type="ECO:0000313" key="2">
    <source>
        <dbReference type="EMBL" id="JAG22908.1"/>
    </source>
</evidence>
<reference evidence="2" key="2">
    <citation type="submission" date="2014-07" db="EMBL/GenBank/DDBJ databases">
        <authorList>
            <person name="Hull J."/>
        </authorList>
    </citation>
    <scope>NUCLEOTIDE SEQUENCE</scope>
</reference>
<protein>
    <submittedName>
        <fullName evidence="2">Uncharacterized protein</fullName>
    </submittedName>
</protein>
<accession>A0A0A9XVL0</accession>
<name>A0A0A9XVL0_LYGHE</name>
<organism evidence="2">
    <name type="scientific">Lygus hesperus</name>
    <name type="common">Western plant bug</name>
    <dbReference type="NCBI Taxonomy" id="30085"/>
    <lineage>
        <taxon>Eukaryota</taxon>
        <taxon>Metazoa</taxon>
        <taxon>Ecdysozoa</taxon>
        <taxon>Arthropoda</taxon>
        <taxon>Hexapoda</taxon>
        <taxon>Insecta</taxon>
        <taxon>Pterygota</taxon>
        <taxon>Neoptera</taxon>
        <taxon>Paraneoptera</taxon>
        <taxon>Hemiptera</taxon>
        <taxon>Heteroptera</taxon>
        <taxon>Panheteroptera</taxon>
        <taxon>Cimicomorpha</taxon>
        <taxon>Miridae</taxon>
        <taxon>Mirini</taxon>
        <taxon>Lygus</taxon>
    </lineage>
</organism>
<reference evidence="2" key="1">
    <citation type="journal article" date="2014" name="PLoS ONE">
        <title>Transcriptome-Based Identification of ABC Transporters in the Western Tarnished Plant Bug Lygus hesperus.</title>
        <authorList>
            <person name="Hull J.J."/>
            <person name="Chaney K."/>
            <person name="Geib S.M."/>
            <person name="Fabrick J.A."/>
            <person name="Brent C.S."/>
            <person name="Walsh D."/>
            <person name="Lavine L.C."/>
        </authorList>
    </citation>
    <scope>NUCLEOTIDE SEQUENCE</scope>
</reference>
<feature type="region of interest" description="Disordered" evidence="1">
    <location>
        <begin position="99"/>
        <end position="157"/>
    </location>
</feature>